<evidence type="ECO:0000313" key="5">
    <source>
        <dbReference type="Proteomes" id="UP000313359"/>
    </source>
</evidence>
<dbReference type="SMART" id="SM00382">
    <property type="entry name" value="AAA"/>
    <property type="match status" value="1"/>
</dbReference>
<sequence>MDAGEQIHLRINAFDNNDPRRLSLCKRLNQVSTHPEPIGQLLTELNALRDKANTLYQGPCLFRCLYSERDAQTIQSLQTGFDGALQLFQTRCAMLIMKDLEALIATTCVEQGQASLNNLVHADPAFRTDLHKEYSALLHGTRSALLADLEDWATATTPDTKPICILTGCAGTGKTAIAMEIAHRFHQQRRLGAAFAFLHTDGRDCGSAFFSSLAYELAENQETLRPHIVDAAIRLSGRRCRTKETARRLIEDPFRAAQGHQSPILLIIDDLDRYAANTSHHAPDILEVLMSCVKNSSFPLRTLLISRPEHSFEAVLDEYSTDVRRISLEDIPREVVDEDIEQFLRKSLSRTLPGRALLQDVPNGLSRVVQQAEGWFSHARAALNYLNADPEHMFSQLDVLLSNGPSRSGSVPLRDLDRMYAAVLTAAFPPTQMELLPEKQNRLQHVLGYVALLMTPISPGDLESLSLIPCTDSLPILNGLRSLVPIQRDGRDDKIRLLHSSFRGFLLDPKRCTNPLYSVDVSACHADLAECCLSTLTLLRPNVCRLREPNVPKAEWVGIAQRVKDYIPDHVQYACLHWADHLSGASGNERLISRLAVFSRESMKTWLEALGYMGQLDVAERALAAAHGWLDSERFADIRALLHEARLLVVAHRTEVDVCPYRIYTLAAQARTGPGIDHSGGQAIFSVSSSPSPPPLPPPLPSADIVSASRSQISHSTSMSSVDATTSPILVHRHQDIQDHSRQAHVEQDPSLEPMVPVPANPPHASPEVDDNLVDLIQRETDLTSATAVVLPTQQVEAQIPIKEASQDVQSSDDAMPSGSPIIHSDARDDDSDARQDGPGSSPDMPSAPVETTNPRWAEVLAPMERNDSETTPGLHKQSATSQTTIAVNSSSSHPGRGQQRPVISIVTSVPRRRGCSESSSPAPWASTPLSAQRRRPMQSM</sequence>
<feature type="compositionally biased region" description="Pro residues" evidence="2">
    <location>
        <begin position="756"/>
        <end position="765"/>
    </location>
</feature>
<dbReference type="PANTHER" id="PTHR10039">
    <property type="entry name" value="AMELOGENIN"/>
    <property type="match status" value="1"/>
</dbReference>
<feature type="region of interest" description="Disordered" evidence="2">
    <location>
        <begin position="737"/>
        <end position="767"/>
    </location>
</feature>
<feature type="region of interest" description="Disordered" evidence="2">
    <location>
        <begin position="804"/>
        <end position="941"/>
    </location>
</feature>
<dbReference type="STRING" id="1328759.A0A5C2S6Q6"/>
<feature type="compositionally biased region" description="Pro residues" evidence="2">
    <location>
        <begin position="691"/>
        <end position="700"/>
    </location>
</feature>
<dbReference type="PANTHER" id="PTHR10039:SF14">
    <property type="entry name" value="NACHT DOMAIN-CONTAINING PROTEIN"/>
    <property type="match status" value="1"/>
</dbReference>
<feature type="region of interest" description="Disordered" evidence="2">
    <location>
        <begin position="679"/>
        <end position="700"/>
    </location>
</feature>
<keyword evidence="5" id="KW-1185">Reference proteome</keyword>
<dbReference type="EMBL" id="ML122273">
    <property type="protein sequence ID" value="RPD58734.1"/>
    <property type="molecule type" value="Genomic_DNA"/>
</dbReference>
<feature type="domain" description="AAA+ ATPase" evidence="3">
    <location>
        <begin position="160"/>
        <end position="318"/>
    </location>
</feature>
<dbReference type="AlphaFoldDB" id="A0A5C2S6Q6"/>
<dbReference type="InterPro" id="IPR056884">
    <property type="entry name" value="NPHP3-like_N"/>
</dbReference>
<gene>
    <name evidence="4" type="ORF">L227DRAFT_528358</name>
</gene>
<feature type="compositionally biased region" description="Polar residues" evidence="2">
    <location>
        <begin position="878"/>
        <end position="894"/>
    </location>
</feature>
<reference evidence="4" key="1">
    <citation type="journal article" date="2018" name="Genome Biol. Evol.">
        <title>Genomics and development of Lentinus tigrinus, a white-rot wood-decaying mushroom with dimorphic fruiting bodies.</title>
        <authorList>
            <person name="Wu B."/>
            <person name="Xu Z."/>
            <person name="Knudson A."/>
            <person name="Carlson A."/>
            <person name="Chen N."/>
            <person name="Kovaka S."/>
            <person name="LaButti K."/>
            <person name="Lipzen A."/>
            <person name="Pennachio C."/>
            <person name="Riley R."/>
            <person name="Schakwitz W."/>
            <person name="Umezawa K."/>
            <person name="Ohm R.A."/>
            <person name="Grigoriev I.V."/>
            <person name="Nagy L.G."/>
            <person name="Gibbons J."/>
            <person name="Hibbett D."/>
        </authorList>
    </citation>
    <scope>NUCLEOTIDE SEQUENCE [LARGE SCALE GENOMIC DNA]</scope>
    <source>
        <strain evidence="4">ALCF2SS1-6</strain>
    </source>
</reference>
<proteinExistence type="predicted"/>
<name>A0A5C2S6Q6_9APHY</name>
<organism evidence="4 5">
    <name type="scientific">Lentinus tigrinus ALCF2SS1-6</name>
    <dbReference type="NCBI Taxonomy" id="1328759"/>
    <lineage>
        <taxon>Eukaryota</taxon>
        <taxon>Fungi</taxon>
        <taxon>Dikarya</taxon>
        <taxon>Basidiomycota</taxon>
        <taxon>Agaricomycotina</taxon>
        <taxon>Agaricomycetes</taxon>
        <taxon>Polyporales</taxon>
        <taxon>Polyporaceae</taxon>
        <taxon>Lentinus</taxon>
    </lineage>
</organism>
<evidence type="ECO:0000259" key="3">
    <source>
        <dbReference type="SMART" id="SM00382"/>
    </source>
</evidence>
<accession>A0A5C2S6Q6</accession>
<dbReference type="InterPro" id="IPR003593">
    <property type="entry name" value="AAA+_ATPase"/>
</dbReference>
<dbReference type="InterPro" id="IPR027417">
    <property type="entry name" value="P-loop_NTPase"/>
</dbReference>
<evidence type="ECO:0000256" key="1">
    <source>
        <dbReference type="ARBA" id="ARBA00022737"/>
    </source>
</evidence>
<protein>
    <recommendedName>
        <fullName evidence="3">AAA+ ATPase domain-containing protein</fullName>
    </recommendedName>
</protein>
<dbReference type="SUPFAM" id="SSF52540">
    <property type="entry name" value="P-loop containing nucleoside triphosphate hydrolases"/>
    <property type="match status" value="1"/>
</dbReference>
<keyword evidence="1" id="KW-0677">Repeat</keyword>
<feature type="compositionally biased region" description="Basic and acidic residues" evidence="2">
    <location>
        <begin position="737"/>
        <end position="748"/>
    </location>
</feature>
<evidence type="ECO:0000256" key="2">
    <source>
        <dbReference type="SAM" id="MobiDB-lite"/>
    </source>
</evidence>
<dbReference type="Proteomes" id="UP000313359">
    <property type="component" value="Unassembled WGS sequence"/>
</dbReference>
<dbReference type="Pfam" id="PF24883">
    <property type="entry name" value="NPHP3_N"/>
    <property type="match status" value="1"/>
</dbReference>
<dbReference type="Gene3D" id="3.40.50.300">
    <property type="entry name" value="P-loop containing nucleotide triphosphate hydrolases"/>
    <property type="match status" value="1"/>
</dbReference>
<evidence type="ECO:0000313" key="4">
    <source>
        <dbReference type="EMBL" id="RPD58734.1"/>
    </source>
</evidence>
<dbReference type="OrthoDB" id="3228837at2759"/>